<dbReference type="GO" id="GO:0005886">
    <property type="term" value="C:plasma membrane"/>
    <property type="evidence" value="ECO:0000318"/>
    <property type="project" value="GO_Central"/>
</dbReference>
<dbReference type="InterPro" id="IPR051107">
    <property type="entry name" value="Auxin_Efflux_Carrier"/>
</dbReference>
<dbReference type="Pfam" id="PF03547">
    <property type="entry name" value="Mem_trans"/>
    <property type="match status" value="1"/>
</dbReference>
<feature type="transmembrane region" description="Helical" evidence="8">
    <location>
        <begin position="221"/>
        <end position="238"/>
    </location>
</feature>
<dbReference type="InterPro" id="IPR004776">
    <property type="entry name" value="Mem_transp_PIN-like"/>
</dbReference>
<keyword evidence="10" id="KW-1185">Reference proteome</keyword>
<feature type="transmembrane region" description="Helical" evidence="8">
    <location>
        <begin position="71"/>
        <end position="90"/>
    </location>
</feature>
<dbReference type="HOGENOM" id="CLU_019285_0_0_1"/>
<evidence type="ECO:0000256" key="3">
    <source>
        <dbReference type="ARBA" id="ARBA00022448"/>
    </source>
</evidence>
<sequence>MIGLRDVYLVLSAMVPLYIPLGLGYGSVRWWGVLNPEHCNGINRVVALFTLPLFTFNFTASIDPFTMNFRFLGADALSKVFVVAAVALWAKTRGTCCKGPACSWAITGFSLSTLTNTLVVGVPLLKAMYGGIAQDLVVQVSVIQAIVWLSILLFVLECRSSCINGGVVVASETVGNEGSHVAVDVAGTDTGVKVVQVHKRPSLGSLMKVVWRKLALNPNSYASIVGVIWAFISSRWHFSMPLLMENSVSMMAKAGSGMAMFSMGLFMASQEKLIGCGPSLTVLSMVLRFLAGPAAMAVASIAVGLHGDVLHIAIIQAALPQSITSFIYAREYGLHAEVLSTAVIFGMLVSLPVLIAYYVVLELLR</sequence>
<reference evidence="10" key="1">
    <citation type="journal article" date="2013" name="Science">
        <title>The Amborella genome and the evolution of flowering plants.</title>
        <authorList>
            <consortium name="Amborella Genome Project"/>
        </authorList>
    </citation>
    <scope>NUCLEOTIDE SEQUENCE [LARGE SCALE GENOMIC DNA]</scope>
</reference>
<protein>
    <recommendedName>
        <fullName evidence="8">Auxin efflux carrier component</fullName>
    </recommendedName>
</protein>
<evidence type="ECO:0000313" key="9">
    <source>
        <dbReference type="EMBL" id="ERN10021.1"/>
    </source>
</evidence>
<dbReference type="GO" id="GO:0080162">
    <property type="term" value="P:endoplasmic reticulum to cytosol auxin transport"/>
    <property type="evidence" value="ECO:0007669"/>
    <property type="project" value="EnsemblPlants"/>
</dbReference>
<comment type="similarity">
    <text evidence="2 8">Belongs to the auxin efflux carrier (TC 2.A.69.1) family.</text>
</comment>
<organism evidence="9 10">
    <name type="scientific">Amborella trichopoda</name>
    <dbReference type="NCBI Taxonomy" id="13333"/>
    <lineage>
        <taxon>Eukaryota</taxon>
        <taxon>Viridiplantae</taxon>
        <taxon>Streptophyta</taxon>
        <taxon>Embryophyta</taxon>
        <taxon>Tracheophyta</taxon>
        <taxon>Spermatophyta</taxon>
        <taxon>Magnoliopsida</taxon>
        <taxon>Amborellales</taxon>
        <taxon>Amborellaceae</taxon>
        <taxon>Amborella</taxon>
    </lineage>
</organism>
<keyword evidence="5 8" id="KW-1133">Transmembrane helix</keyword>
<accession>W1PQN4</accession>
<dbReference type="GO" id="GO:0009734">
    <property type="term" value="P:auxin-activated signaling pathway"/>
    <property type="evidence" value="ECO:0007669"/>
    <property type="project" value="UniProtKB-UniRule"/>
</dbReference>
<feature type="transmembrane region" description="Helical" evidence="8">
    <location>
        <begin position="341"/>
        <end position="360"/>
    </location>
</feature>
<keyword evidence="4 8" id="KW-0812">Transmembrane</keyword>
<keyword evidence="7 8" id="KW-0927">Auxin signaling pathway</keyword>
<comment type="subcellular location">
    <subcellularLocation>
        <location evidence="1 8">Membrane</location>
        <topology evidence="1 8">Multi-pass membrane protein</topology>
    </subcellularLocation>
</comment>
<name>W1PQN4_AMBTC</name>
<evidence type="ECO:0000256" key="6">
    <source>
        <dbReference type="ARBA" id="ARBA00023136"/>
    </source>
</evidence>
<dbReference type="GO" id="GO:0010315">
    <property type="term" value="P:auxin export across the plasma membrane"/>
    <property type="evidence" value="ECO:0000318"/>
    <property type="project" value="GO_Central"/>
</dbReference>
<dbReference type="OMA" id="YYAVLEF"/>
<dbReference type="OrthoDB" id="2133778at2759"/>
<dbReference type="Gramene" id="ERN10021">
    <property type="protein sequence ID" value="ERN10021"/>
    <property type="gene ID" value="AMTR_s00013p00241000"/>
</dbReference>
<evidence type="ECO:0000256" key="8">
    <source>
        <dbReference type="RuleBase" id="RU362108"/>
    </source>
</evidence>
<dbReference type="InterPro" id="IPR014024">
    <property type="entry name" value="Auxin_eff_plant"/>
</dbReference>
<feature type="transmembrane region" description="Helical" evidence="8">
    <location>
        <begin position="280"/>
        <end position="303"/>
    </location>
</feature>
<dbReference type="Proteomes" id="UP000017836">
    <property type="component" value="Unassembled WGS sequence"/>
</dbReference>
<evidence type="ECO:0000256" key="7">
    <source>
        <dbReference type="ARBA" id="ARBA00023294"/>
    </source>
</evidence>
<dbReference type="GO" id="GO:0009555">
    <property type="term" value="P:pollen development"/>
    <property type="evidence" value="ECO:0007669"/>
    <property type="project" value="EnsemblPlants"/>
</dbReference>
<dbReference type="EMBL" id="KI392979">
    <property type="protein sequence ID" value="ERN10021.1"/>
    <property type="molecule type" value="Genomic_DNA"/>
</dbReference>
<evidence type="ECO:0000313" key="10">
    <source>
        <dbReference type="Proteomes" id="UP000017836"/>
    </source>
</evidence>
<feature type="transmembrane region" description="Helical" evidence="8">
    <location>
        <begin position="136"/>
        <end position="156"/>
    </location>
</feature>
<dbReference type="PANTHER" id="PTHR31752:SF2">
    <property type="entry name" value="AUXIN EFFLUX CARRIER COMPONENT 5"/>
    <property type="match status" value="1"/>
</dbReference>
<gene>
    <name evidence="9" type="ORF">AMTR_s00013p00241000</name>
</gene>
<dbReference type="AlphaFoldDB" id="W1PQN4"/>
<feature type="transmembrane region" description="Helical" evidence="8">
    <location>
        <begin position="102"/>
        <end position="124"/>
    </location>
</feature>
<feature type="transmembrane region" description="Helical" evidence="8">
    <location>
        <begin position="7"/>
        <end position="28"/>
    </location>
</feature>
<keyword evidence="6 8" id="KW-0472">Membrane</keyword>
<proteinExistence type="inferred from homology"/>
<comment type="function">
    <text evidence="8">May act as a component of the auxin efflux carrier.</text>
</comment>
<dbReference type="eggNOG" id="ENOG502QS1X">
    <property type="taxonomic scope" value="Eukaryota"/>
</dbReference>
<dbReference type="GO" id="GO:0005783">
    <property type="term" value="C:endoplasmic reticulum"/>
    <property type="evidence" value="ECO:0000318"/>
    <property type="project" value="GO_Central"/>
</dbReference>
<comment type="caution">
    <text evidence="8">Lacks conserved residue(s) required for the propagation of feature annotation.</text>
</comment>
<dbReference type="GO" id="GO:0009926">
    <property type="term" value="P:auxin polar transport"/>
    <property type="evidence" value="ECO:0000318"/>
    <property type="project" value="GO_Central"/>
</dbReference>
<dbReference type="NCBIfam" id="TIGR00946">
    <property type="entry name" value="2a69"/>
    <property type="match status" value="1"/>
</dbReference>
<dbReference type="STRING" id="13333.W1PQN4"/>
<dbReference type="GO" id="GO:0010329">
    <property type="term" value="F:auxin efflux transmembrane transporter activity"/>
    <property type="evidence" value="ECO:0000318"/>
    <property type="project" value="GO_Central"/>
</dbReference>
<evidence type="ECO:0000256" key="4">
    <source>
        <dbReference type="ARBA" id="ARBA00022692"/>
    </source>
</evidence>
<feature type="transmembrane region" description="Helical" evidence="8">
    <location>
        <begin position="250"/>
        <end position="268"/>
    </location>
</feature>
<keyword evidence="3 8" id="KW-0813">Transport</keyword>
<dbReference type="PANTHER" id="PTHR31752">
    <property type="entry name" value="AUXIN EFFLUX CARRIER COMPONENT 1B-RELATED"/>
    <property type="match status" value="1"/>
</dbReference>
<evidence type="ECO:0000256" key="2">
    <source>
        <dbReference type="ARBA" id="ARBA00009177"/>
    </source>
</evidence>
<evidence type="ECO:0000256" key="5">
    <source>
        <dbReference type="ARBA" id="ARBA00022989"/>
    </source>
</evidence>
<evidence type="ECO:0000256" key="1">
    <source>
        <dbReference type="ARBA" id="ARBA00004141"/>
    </source>
</evidence>
<dbReference type="KEGG" id="atr:18438188"/>